<evidence type="ECO:0000256" key="3">
    <source>
        <dbReference type="ARBA" id="ARBA00012744"/>
    </source>
</evidence>
<keyword evidence="5" id="KW-0136">Cellulose degradation</keyword>
<evidence type="ECO:0000256" key="1">
    <source>
        <dbReference type="ARBA" id="ARBA00000448"/>
    </source>
</evidence>
<feature type="binding site" evidence="10">
    <location>
        <begin position="399"/>
        <end position="400"/>
    </location>
    <ligand>
        <name>substrate</name>
    </ligand>
</feature>
<dbReference type="EC" id="3.2.1.21" evidence="3 11"/>
<evidence type="ECO:0000256" key="2">
    <source>
        <dbReference type="ARBA" id="ARBA00010838"/>
    </source>
</evidence>
<gene>
    <name evidence="12" type="ORF">PXC00_02090</name>
</gene>
<dbReference type="InterPro" id="IPR017853">
    <property type="entry name" value="GH"/>
</dbReference>
<dbReference type="Gene3D" id="3.20.20.80">
    <property type="entry name" value="Glycosidases"/>
    <property type="match status" value="1"/>
</dbReference>
<dbReference type="PANTHER" id="PTHR10353">
    <property type="entry name" value="GLYCOSYL HYDROLASE"/>
    <property type="match status" value="1"/>
</dbReference>
<evidence type="ECO:0000256" key="7">
    <source>
        <dbReference type="ARBA" id="ARBA00023295"/>
    </source>
</evidence>
<dbReference type="InterPro" id="IPR033132">
    <property type="entry name" value="GH_1_N_CS"/>
</dbReference>
<dbReference type="Proteomes" id="UP001300604">
    <property type="component" value="Chromosome"/>
</dbReference>
<comment type="similarity">
    <text evidence="2 11">Belongs to the glycosyl hydrolase 1 family.</text>
</comment>
<keyword evidence="4 11" id="KW-0378">Hydrolase</keyword>
<reference evidence="13" key="3">
    <citation type="submission" date="2024-06" db="EMBL/GenBank/DDBJ databases">
        <authorList>
            <person name="Zeng C."/>
        </authorList>
    </citation>
    <scope>NUCLEOTIDE SEQUENCE [LARGE SCALE GENOMIC DNA]</scope>
    <source>
        <strain evidence="13">ZCY20-5</strain>
    </source>
</reference>
<comment type="catalytic activity">
    <reaction evidence="1 11">
        <text>Hydrolysis of terminal, non-reducing beta-D-glucosyl residues with release of beta-D-glucose.</text>
        <dbReference type="EC" id="3.2.1.21"/>
    </reaction>
</comment>
<feature type="active site" description="Proton donor" evidence="9">
    <location>
        <position position="159"/>
    </location>
</feature>
<evidence type="ECO:0000256" key="4">
    <source>
        <dbReference type="ARBA" id="ARBA00022801"/>
    </source>
</evidence>
<reference evidence="12 13" key="2">
    <citation type="submission" date="2024-06" db="EMBL/GenBank/DDBJ databases">
        <title>Caproicibacterium argilliputei sp. nov, a novel caproic acid producing anaerobic bacterium isolated from pit mud.</title>
        <authorList>
            <person name="Xia S."/>
        </authorList>
    </citation>
    <scope>NUCLEOTIDE SEQUENCE [LARGE SCALE GENOMIC DNA]</scope>
    <source>
        <strain evidence="12 13">ZCY20-5</strain>
    </source>
</reference>
<feature type="binding site" evidence="10">
    <location>
        <position position="291"/>
    </location>
    <ligand>
        <name>substrate</name>
    </ligand>
</feature>
<dbReference type="SUPFAM" id="SSF51445">
    <property type="entry name" value="(Trans)glycosidases"/>
    <property type="match status" value="1"/>
</dbReference>
<keyword evidence="13" id="KW-1185">Reference proteome</keyword>
<organism evidence="12 13">
    <name type="scientific">Caproicibacterium argilliputei</name>
    <dbReference type="NCBI Taxonomy" id="3030016"/>
    <lineage>
        <taxon>Bacteria</taxon>
        <taxon>Bacillati</taxon>
        <taxon>Bacillota</taxon>
        <taxon>Clostridia</taxon>
        <taxon>Eubacteriales</taxon>
        <taxon>Oscillospiraceae</taxon>
        <taxon>Caproicibacterium</taxon>
    </lineage>
</organism>
<dbReference type="GO" id="GO:0008422">
    <property type="term" value="F:beta-glucosidase activity"/>
    <property type="evidence" value="ECO:0007669"/>
    <property type="project" value="UniProtKB-EC"/>
</dbReference>
<feature type="active site" description="Nucleophile" evidence="9">
    <location>
        <position position="346"/>
    </location>
</feature>
<keyword evidence="6" id="KW-0119">Carbohydrate metabolism</keyword>
<evidence type="ECO:0000256" key="5">
    <source>
        <dbReference type="ARBA" id="ARBA00023001"/>
    </source>
</evidence>
<name>A0AA97H1N1_9FIRM</name>
<dbReference type="GO" id="GO:0005829">
    <property type="term" value="C:cytosol"/>
    <property type="evidence" value="ECO:0007669"/>
    <property type="project" value="TreeGrafter"/>
</dbReference>
<dbReference type="FunFam" id="3.20.20.80:FF:000004">
    <property type="entry name" value="Beta-glucosidase 6-phospho-beta-glucosidase"/>
    <property type="match status" value="1"/>
</dbReference>
<dbReference type="KEGG" id="carl:PXC00_02090"/>
<feature type="binding site" evidence="10">
    <location>
        <position position="158"/>
    </location>
    <ligand>
        <name>substrate</name>
    </ligand>
</feature>
<keyword evidence="7 11" id="KW-0326">Glycosidase</keyword>
<dbReference type="PANTHER" id="PTHR10353:SF36">
    <property type="entry name" value="LP05116P"/>
    <property type="match status" value="1"/>
</dbReference>
<keyword evidence="8" id="KW-0624">Polysaccharide degradation</keyword>
<proteinExistence type="inferred from homology"/>
<dbReference type="InterPro" id="IPR001360">
    <property type="entry name" value="Glyco_hydro_1"/>
</dbReference>
<evidence type="ECO:0000256" key="8">
    <source>
        <dbReference type="ARBA" id="ARBA00023326"/>
    </source>
</evidence>
<feature type="binding site" evidence="10">
    <location>
        <position position="114"/>
    </location>
    <ligand>
        <name>substrate</name>
    </ligand>
</feature>
<evidence type="ECO:0000256" key="9">
    <source>
        <dbReference type="PIRSR" id="PIRSR617736-1"/>
    </source>
</evidence>
<dbReference type="Pfam" id="PF00232">
    <property type="entry name" value="Glyco_hydro_1"/>
    <property type="match status" value="1"/>
</dbReference>
<feature type="binding site" evidence="10">
    <location>
        <position position="392"/>
    </location>
    <ligand>
        <name>substrate</name>
    </ligand>
</feature>
<dbReference type="PROSITE" id="PS00653">
    <property type="entry name" value="GLYCOSYL_HYDROL_F1_2"/>
    <property type="match status" value="1"/>
</dbReference>
<dbReference type="GO" id="GO:0030245">
    <property type="term" value="P:cellulose catabolic process"/>
    <property type="evidence" value="ECO:0007669"/>
    <property type="project" value="UniProtKB-KW"/>
</dbReference>
<sequence length="445" mass="50675">MEPFVFGTATAAYQIEGGVQEGGRGLSIWDTFSRQPGKMKDGATGEVACDYYHRWKDDLALMKQLGIDSYRFSIAWPRIFPQQGVYNPEGMQFYKEILLELRRLGISAAVTLYHWDLPQWAQNLGGWDNRDCAQWFADYAQKCFAELDGLVTLWITHNEPFCASFVSNLEGRHAPGNRDLEKALRAAHHLLLSHGLAVQAYRKMGGRHQIGITLNLAPVYPATASFADGLACAAQDAYQNRWFLEPLFHGQYPQDFCMLLSARCATDFDFVQPGDFAVMQAPLDFLGVNFYTRNVVEFDPTALLLQHPAYTDLPKTEMGWDVCPETLTDLLRSIRTYTKLPVYITENGSAWQDTVTDGAVHDPQRADYLLRHLQVLAQANREGLNVAGYYYWSFLDNLEWARGYSKRFGLVYVDYRTQRRIPKDSFFAYRDFIAAQRGEGCAAYD</sequence>
<evidence type="ECO:0000256" key="11">
    <source>
        <dbReference type="RuleBase" id="RU361175"/>
    </source>
</evidence>
<evidence type="ECO:0000256" key="10">
    <source>
        <dbReference type="PIRSR" id="PIRSR617736-2"/>
    </source>
</evidence>
<evidence type="ECO:0000256" key="6">
    <source>
        <dbReference type="ARBA" id="ARBA00023277"/>
    </source>
</evidence>
<dbReference type="PRINTS" id="PR00131">
    <property type="entry name" value="GLHYDRLASE1"/>
</dbReference>
<dbReference type="EMBL" id="CP135996">
    <property type="protein sequence ID" value="WOC32686.1"/>
    <property type="molecule type" value="Genomic_DNA"/>
</dbReference>
<reference evidence="13" key="1">
    <citation type="submission" date="2024-06" db="EMBL/GenBank/DDBJ databases">
        <title>Caproicibacterium argilliputei sp. nov, a novel caproic acid producing anaerobic bacterium isolated from pit mud.</title>
        <authorList>
            <person name="Zeng C."/>
        </authorList>
    </citation>
    <scope>NUCLEOTIDE SEQUENCE [LARGE SCALE GENOMIC DNA]</scope>
    <source>
        <strain evidence="13">ZCY20-5</strain>
    </source>
</reference>
<evidence type="ECO:0000313" key="13">
    <source>
        <dbReference type="Proteomes" id="UP001300604"/>
    </source>
</evidence>
<dbReference type="RefSeq" id="WP_275846175.1">
    <property type="nucleotide sequence ID" value="NZ_CP135996.1"/>
</dbReference>
<evidence type="ECO:0000313" key="12">
    <source>
        <dbReference type="EMBL" id="WOC32686.1"/>
    </source>
</evidence>
<feature type="binding site" evidence="10">
    <location>
        <position position="14"/>
    </location>
    <ligand>
        <name>substrate</name>
    </ligand>
</feature>
<dbReference type="InterPro" id="IPR017736">
    <property type="entry name" value="Glyco_hydro_1_beta-glucosidase"/>
</dbReference>
<dbReference type="AlphaFoldDB" id="A0AA97H1N1"/>
<accession>A0AA97H1N1</accession>
<dbReference type="NCBIfam" id="TIGR03356">
    <property type="entry name" value="BGL"/>
    <property type="match status" value="1"/>
</dbReference>
<protein>
    <recommendedName>
        <fullName evidence="3 11">Beta-glucosidase</fullName>
        <ecNumber evidence="3 11">3.2.1.21</ecNumber>
    </recommendedName>
</protein>